<dbReference type="AlphaFoldDB" id="A0AAD7ZMP3"/>
<reference evidence="2" key="1">
    <citation type="journal article" date="2023" name="IScience">
        <title>Live-bearing cockroach genome reveals convergent evolutionary mechanisms linked to viviparity in insects and beyond.</title>
        <authorList>
            <person name="Fouks B."/>
            <person name="Harrison M.C."/>
            <person name="Mikhailova A.A."/>
            <person name="Marchal E."/>
            <person name="English S."/>
            <person name="Carruthers M."/>
            <person name="Jennings E.C."/>
            <person name="Chiamaka E.L."/>
            <person name="Frigard R.A."/>
            <person name="Pippel M."/>
            <person name="Attardo G.M."/>
            <person name="Benoit J.B."/>
            <person name="Bornberg-Bauer E."/>
            <person name="Tobe S.S."/>
        </authorList>
    </citation>
    <scope>NUCLEOTIDE SEQUENCE</scope>
    <source>
        <strain evidence="2">Stay&amp;Tobe</strain>
    </source>
</reference>
<name>A0AAD7ZMP3_DIPPU</name>
<keyword evidence="3" id="KW-1185">Reference proteome</keyword>
<accession>A0AAD7ZMP3</accession>
<feature type="non-terminal residue" evidence="2">
    <location>
        <position position="74"/>
    </location>
</feature>
<dbReference type="Proteomes" id="UP001233999">
    <property type="component" value="Unassembled WGS sequence"/>
</dbReference>
<feature type="non-terminal residue" evidence="2">
    <location>
        <position position="1"/>
    </location>
</feature>
<evidence type="ECO:0000256" key="1">
    <source>
        <dbReference type="SAM" id="MobiDB-lite"/>
    </source>
</evidence>
<protein>
    <submittedName>
        <fullName evidence="2">Uncharacterized protein</fullName>
    </submittedName>
</protein>
<dbReference type="EMBL" id="JASPKZ010007645">
    <property type="protein sequence ID" value="KAJ9583191.1"/>
    <property type="molecule type" value="Genomic_DNA"/>
</dbReference>
<gene>
    <name evidence="2" type="ORF">L9F63_022462</name>
</gene>
<evidence type="ECO:0000313" key="3">
    <source>
        <dbReference type="Proteomes" id="UP001233999"/>
    </source>
</evidence>
<proteinExistence type="predicted"/>
<organism evidence="2 3">
    <name type="scientific">Diploptera punctata</name>
    <name type="common">Pacific beetle cockroach</name>
    <dbReference type="NCBI Taxonomy" id="6984"/>
    <lineage>
        <taxon>Eukaryota</taxon>
        <taxon>Metazoa</taxon>
        <taxon>Ecdysozoa</taxon>
        <taxon>Arthropoda</taxon>
        <taxon>Hexapoda</taxon>
        <taxon>Insecta</taxon>
        <taxon>Pterygota</taxon>
        <taxon>Neoptera</taxon>
        <taxon>Polyneoptera</taxon>
        <taxon>Dictyoptera</taxon>
        <taxon>Blattodea</taxon>
        <taxon>Blaberoidea</taxon>
        <taxon>Blaberidae</taxon>
        <taxon>Diplopterinae</taxon>
        <taxon>Diploptera</taxon>
    </lineage>
</organism>
<comment type="caution">
    <text evidence="2">The sequence shown here is derived from an EMBL/GenBank/DDBJ whole genome shotgun (WGS) entry which is preliminary data.</text>
</comment>
<feature type="compositionally biased region" description="Basic and acidic residues" evidence="1">
    <location>
        <begin position="56"/>
        <end position="68"/>
    </location>
</feature>
<sequence>LVHGAVYNYDSGLSDLLGPATSWYSFWMHDPTEQLVLYLPPELLQPQGRDPYGRGLDQRPEQHKERHFGYSRYN</sequence>
<feature type="region of interest" description="Disordered" evidence="1">
    <location>
        <begin position="48"/>
        <end position="74"/>
    </location>
</feature>
<reference evidence="2" key="2">
    <citation type="submission" date="2023-05" db="EMBL/GenBank/DDBJ databases">
        <authorList>
            <person name="Fouks B."/>
        </authorList>
    </citation>
    <scope>NUCLEOTIDE SEQUENCE</scope>
    <source>
        <strain evidence="2">Stay&amp;Tobe</strain>
        <tissue evidence="2">Testes</tissue>
    </source>
</reference>
<evidence type="ECO:0000313" key="2">
    <source>
        <dbReference type="EMBL" id="KAJ9583191.1"/>
    </source>
</evidence>